<gene>
    <name evidence="1" type="ORF">NQ314_010212</name>
</gene>
<keyword evidence="2" id="KW-1185">Reference proteome</keyword>
<accession>A0AAV8XTN8</accession>
<organism evidence="1 2">
    <name type="scientific">Rhamnusium bicolor</name>
    <dbReference type="NCBI Taxonomy" id="1586634"/>
    <lineage>
        <taxon>Eukaryota</taxon>
        <taxon>Metazoa</taxon>
        <taxon>Ecdysozoa</taxon>
        <taxon>Arthropoda</taxon>
        <taxon>Hexapoda</taxon>
        <taxon>Insecta</taxon>
        <taxon>Pterygota</taxon>
        <taxon>Neoptera</taxon>
        <taxon>Endopterygota</taxon>
        <taxon>Coleoptera</taxon>
        <taxon>Polyphaga</taxon>
        <taxon>Cucujiformia</taxon>
        <taxon>Chrysomeloidea</taxon>
        <taxon>Cerambycidae</taxon>
        <taxon>Lepturinae</taxon>
        <taxon>Rhagiini</taxon>
        <taxon>Rhamnusium</taxon>
    </lineage>
</organism>
<reference evidence="1" key="1">
    <citation type="journal article" date="2023" name="Insect Mol. Biol.">
        <title>Genome sequencing provides insights into the evolution of gene families encoding plant cell wall-degrading enzymes in longhorned beetles.</title>
        <authorList>
            <person name="Shin N.R."/>
            <person name="Okamura Y."/>
            <person name="Kirsch R."/>
            <person name="Pauchet Y."/>
        </authorList>
    </citation>
    <scope>NUCLEOTIDE SEQUENCE</scope>
    <source>
        <strain evidence="1">RBIC_L_NR</strain>
    </source>
</reference>
<sequence length="96" mass="10670">MELQMSSTTVVDWSNFCREVCIGFIVDASECIRGPGIVVEIDEAKMVKRKYNRGRIIDGQWVFGDFELESKKVLLCTGQVYPPAVSNFGEDSAGSD</sequence>
<evidence type="ECO:0000313" key="1">
    <source>
        <dbReference type="EMBL" id="KAJ8941988.1"/>
    </source>
</evidence>
<comment type="caution">
    <text evidence="1">The sequence shown here is derived from an EMBL/GenBank/DDBJ whole genome shotgun (WGS) entry which is preliminary data.</text>
</comment>
<dbReference type="EMBL" id="JANEYF010002810">
    <property type="protein sequence ID" value="KAJ8941988.1"/>
    <property type="molecule type" value="Genomic_DNA"/>
</dbReference>
<proteinExistence type="predicted"/>
<dbReference type="AlphaFoldDB" id="A0AAV8XTN8"/>
<name>A0AAV8XTN8_9CUCU</name>
<protein>
    <submittedName>
        <fullName evidence="1">Uncharacterized protein</fullName>
    </submittedName>
</protein>
<dbReference type="Proteomes" id="UP001162156">
    <property type="component" value="Unassembled WGS sequence"/>
</dbReference>
<evidence type="ECO:0000313" key="2">
    <source>
        <dbReference type="Proteomes" id="UP001162156"/>
    </source>
</evidence>